<protein>
    <submittedName>
        <fullName evidence="1">Uncharacterized protein</fullName>
    </submittedName>
</protein>
<dbReference type="AlphaFoldDB" id="A0A9C7FAI5"/>
<evidence type="ECO:0000313" key="1">
    <source>
        <dbReference type="EMBL" id="BDT77340.1"/>
    </source>
</evidence>
<dbReference type="Proteomes" id="UP001211097">
    <property type="component" value="Chromosome"/>
</dbReference>
<dbReference type="KEGG" id="pyt:PKF023_11430"/>
<sequence length="86" mass="9541">MADTQSNVTISQQANDALHLDLMTSLQKLSVVEQNFLIQGQNYPSFDSSFENLGCSLAFLNFDVVAWTIGGNETHKSAFYYALAMK</sequence>
<proteinExistence type="predicted"/>
<dbReference type="RefSeq" id="WP_281741689.1">
    <property type="nucleotide sequence ID" value="NZ_AP026973.1"/>
</dbReference>
<name>A0A9C7FAI5_9BURK</name>
<dbReference type="EMBL" id="AP026973">
    <property type="protein sequence ID" value="BDT77340.1"/>
    <property type="molecule type" value="Genomic_DNA"/>
</dbReference>
<reference evidence="1" key="1">
    <citation type="submission" date="2022-11" db="EMBL/GenBank/DDBJ databases">
        <title>Complete Genome Sequences of three Polynucleobacter sp. Subcluster PnecC Strains KF022, KF023, and KF032 Isolated from a Shallow Eutrophic Lake in Japan.</title>
        <authorList>
            <person name="Ogata Y."/>
            <person name="Watanabe K."/>
            <person name="Takemine S."/>
            <person name="Shindo C."/>
            <person name="Kurokawa R."/>
            <person name="Suda W."/>
        </authorList>
    </citation>
    <scope>NUCLEOTIDE SEQUENCE</scope>
    <source>
        <strain evidence="1">KF023</strain>
    </source>
</reference>
<gene>
    <name evidence="1" type="ORF">PKF023_11430</name>
</gene>
<accession>A0A9C7FAI5</accession>
<organism evidence="1">
    <name type="scientific">Polynucleobacter yangtzensis</name>
    <dbReference type="NCBI Taxonomy" id="1743159"/>
    <lineage>
        <taxon>Bacteria</taxon>
        <taxon>Pseudomonadati</taxon>
        <taxon>Pseudomonadota</taxon>
        <taxon>Betaproteobacteria</taxon>
        <taxon>Burkholderiales</taxon>
        <taxon>Burkholderiaceae</taxon>
        <taxon>Polynucleobacter</taxon>
    </lineage>
</organism>